<dbReference type="AlphaFoldDB" id="A0A087RQR2"/>
<accession>A0A087RQR2</accession>
<feature type="non-terminal residue" evidence="1">
    <location>
        <position position="37"/>
    </location>
</feature>
<dbReference type="Proteomes" id="UP000029387">
    <property type="component" value="Unassembled WGS sequence"/>
</dbReference>
<protein>
    <submittedName>
        <fullName evidence="1">Uncharacterized protein</fullName>
    </submittedName>
</protein>
<proteinExistence type="predicted"/>
<evidence type="ECO:0000313" key="1">
    <source>
        <dbReference type="EMBL" id="KFM15816.1"/>
    </source>
</evidence>
<evidence type="ECO:0000313" key="2">
    <source>
        <dbReference type="Proteomes" id="UP000029387"/>
    </source>
</evidence>
<comment type="caution">
    <text evidence="1">The sequence shown here is derived from an EMBL/GenBank/DDBJ whole genome shotgun (WGS) entry which is preliminary data.</text>
</comment>
<keyword evidence="2" id="KW-1185">Reference proteome</keyword>
<name>A0A087RQR2_9ARCH</name>
<gene>
    <name evidence="1" type="ORF">AAA799P11_01472</name>
</gene>
<sequence length="37" mass="3902">MRSYTEEIAVDDGTVATSLTITQNLTEEIAVSDGTVA</sequence>
<organism evidence="1 2">
    <name type="scientific">Marine Group I thaumarchaeote SCGC AAA799-P11</name>
    <dbReference type="NCBI Taxonomy" id="1502295"/>
    <lineage>
        <taxon>Archaea</taxon>
        <taxon>Nitrososphaerota</taxon>
        <taxon>Marine Group I</taxon>
    </lineage>
</organism>
<reference evidence="1 2" key="1">
    <citation type="submission" date="2014-06" db="EMBL/GenBank/DDBJ databases">
        <authorList>
            <person name="Ngugi D.K."/>
            <person name="Blom J."/>
            <person name="Alam I."/>
            <person name="Rashid M."/>
            <person name="Baalawi W."/>
            <person name="Zhang G."/>
            <person name="Hikmawan T."/>
            <person name="Guan Y."/>
            <person name="Antunes A."/>
            <person name="Siam R."/>
            <person name="El-Dorry H."/>
            <person name="Bajic V."/>
            <person name="Stingl U."/>
        </authorList>
    </citation>
    <scope>NUCLEOTIDE SEQUENCE [LARGE SCALE GENOMIC DNA]</scope>
    <source>
        <strain evidence="1">SCGC AAA799-P11</strain>
    </source>
</reference>
<dbReference type="EMBL" id="JOSZ01000071">
    <property type="protein sequence ID" value="KFM15816.1"/>
    <property type="molecule type" value="Genomic_DNA"/>
</dbReference>